<gene>
    <name evidence="1" type="ORF">F2Q70_00026111</name>
</gene>
<protein>
    <submittedName>
        <fullName evidence="1">Uncharacterized protein</fullName>
    </submittedName>
</protein>
<proteinExistence type="predicted"/>
<reference evidence="1" key="1">
    <citation type="submission" date="2019-12" db="EMBL/GenBank/DDBJ databases">
        <title>Genome sequencing and annotation of Brassica cretica.</title>
        <authorList>
            <person name="Studholme D.J."/>
            <person name="Sarris P.F."/>
        </authorList>
    </citation>
    <scope>NUCLEOTIDE SEQUENCE</scope>
    <source>
        <strain evidence="1">PFS-102/07</strain>
        <tissue evidence="1">Leaf</tissue>
    </source>
</reference>
<dbReference type="AlphaFoldDB" id="A0A8S9LJ13"/>
<evidence type="ECO:0000313" key="1">
    <source>
        <dbReference type="EMBL" id="KAF2605418.1"/>
    </source>
</evidence>
<accession>A0A8S9LJ13</accession>
<organism evidence="1">
    <name type="scientific">Brassica cretica</name>
    <name type="common">Mustard</name>
    <dbReference type="NCBI Taxonomy" id="69181"/>
    <lineage>
        <taxon>Eukaryota</taxon>
        <taxon>Viridiplantae</taxon>
        <taxon>Streptophyta</taxon>
        <taxon>Embryophyta</taxon>
        <taxon>Tracheophyta</taxon>
        <taxon>Spermatophyta</taxon>
        <taxon>Magnoliopsida</taxon>
        <taxon>eudicotyledons</taxon>
        <taxon>Gunneridae</taxon>
        <taxon>Pentapetalae</taxon>
        <taxon>rosids</taxon>
        <taxon>malvids</taxon>
        <taxon>Brassicales</taxon>
        <taxon>Brassicaceae</taxon>
        <taxon>Brassiceae</taxon>
        <taxon>Brassica</taxon>
    </lineage>
</organism>
<dbReference type="EMBL" id="QGKY02000094">
    <property type="protein sequence ID" value="KAF2605418.1"/>
    <property type="molecule type" value="Genomic_DNA"/>
</dbReference>
<comment type="caution">
    <text evidence="1">The sequence shown here is derived from an EMBL/GenBank/DDBJ whole genome shotgun (WGS) entry which is preliminary data.</text>
</comment>
<name>A0A8S9LJ13_BRACR</name>
<sequence length="170" mass="18860">MDGNRDCIGPVHQGPHVWKKTPPGVVKCNVGSSWSNISKRGGASWIVRNEFEAMVHPKMRKVLFESSSKVSCEALGIPWAFQDHRILLNQVLNRRLLFELCQFNLVPLGCNSPLGCNYPATEIAVSVTRDERPQSYVSTNGPSWLASQLRVDAVNAGCLILSEEWSSHLS</sequence>